<gene>
    <name evidence="2" type="ORF">PIB30_029484</name>
</gene>
<evidence type="ECO:0000256" key="1">
    <source>
        <dbReference type="SAM" id="MobiDB-lite"/>
    </source>
</evidence>
<name>A0ABU6RBL7_9FABA</name>
<dbReference type="Proteomes" id="UP001341840">
    <property type="component" value="Unassembled WGS sequence"/>
</dbReference>
<sequence length="153" mass="17281">MVGRKEPYPNPRRRNQAKSGSRRREECKREVHRSRKGKKDKDRTRKENSKEGGDVFGEDVGGAVERDVIEDGDTSSIRGEYRWWVLCGGLLWKKEGWLHLEKQVRVVMAVKNDVLGSFQGLKMEAKQPGSDTASVTSRGRGIEMACGSSSEEE</sequence>
<dbReference type="EMBL" id="JASCZI010030328">
    <property type="protein sequence ID" value="MED6121367.1"/>
    <property type="molecule type" value="Genomic_DNA"/>
</dbReference>
<protein>
    <submittedName>
        <fullName evidence="2">Uncharacterized protein</fullName>
    </submittedName>
</protein>
<evidence type="ECO:0000313" key="3">
    <source>
        <dbReference type="Proteomes" id="UP001341840"/>
    </source>
</evidence>
<feature type="region of interest" description="Disordered" evidence="1">
    <location>
        <begin position="1"/>
        <end position="71"/>
    </location>
</feature>
<comment type="caution">
    <text evidence="2">The sequence shown here is derived from an EMBL/GenBank/DDBJ whole genome shotgun (WGS) entry which is preliminary data.</text>
</comment>
<feature type="region of interest" description="Disordered" evidence="1">
    <location>
        <begin position="128"/>
        <end position="153"/>
    </location>
</feature>
<accession>A0ABU6RBL7</accession>
<keyword evidence="3" id="KW-1185">Reference proteome</keyword>
<evidence type="ECO:0000313" key="2">
    <source>
        <dbReference type="EMBL" id="MED6121367.1"/>
    </source>
</evidence>
<reference evidence="2 3" key="1">
    <citation type="journal article" date="2023" name="Plants (Basel)">
        <title>Bridging the Gap: Combining Genomics and Transcriptomics Approaches to Understand Stylosanthes scabra, an Orphan Legume from the Brazilian Caatinga.</title>
        <authorList>
            <person name="Ferreira-Neto J.R.C."/>
            <person name="da Silva M.D."/>
            <person name="Binneck E."/>
            <person name="de Melo N.F."/>
            <person name="da Silva R.H."/>
            <person name="de Melo A.L.T.M."/>
            <person name="Pandolfi V."/>
            <person name="Bustamante F.O."/>
            <person name="Brasileiro-Vidal A.C."/>
            <person name="Benko-Iseppon A.M."/>
        </authorList>
    </citation>
    <scope>NUCLEOTIDE SEQUENCE [LARGE SCALE GENOMIC DNA]</scope>
    <source>
        <tissue evidence="2">Leaves</tissue>
    </source>
</reference>
<organism evidence="2 3">
    <name type="scientific">Stylosanthes scabra</name>
    <dbReference type="NCBI Taxonomy" id="79078"/>
    <lineage>
        <taxon>Eukaryota</taxon>
        <taxon>Viridiplantae</taxon>
        <taxon>Streptophyta</taxon>
        <taxon>Embryophyta</taxon>
        <taxon>Tracheophyta</taxon>
        <taxon>Spermatophyta</taxon>
        <taxon>Magnoliopsida</taxon>
        <taxon>eudicotyledons</taxon>
        <taxon>Gunneridae</taxon>
        <taxon>Pentapetalae</taxon>
        <taxon>rosids</taxon>
        <taxon>fabids</taxon>
        <taxon>Fabales</taxon>
        <taxon>Fabaceae</taxon>
        <taxon>Papilionoideae</taxon>
        <taxon>50 kb inversion clade</taxon>
        <taxon>dalbergioids sensu lato</taxon>
        <taxon>Dalbergieae</taxon>
        <taxon>Pterocarpus clade</taxon>
        <taxon>Stylosanthes</taxon>
    </lineage>
</organism>
<proteinExistence type="predicted"/>
<feature type="compositionally biased region" description="Basic and acidic residues" evidence="1">
    <location>
        <begin position="39"/>
        <end position="53"/>
    </location>
</feature>